<gene>
    <name evidence="2" type="ORF">GKIL_3856</name>
</gene>
<dbReference type="Gene3D" id="3.40.50.300">
    <property type="entry name" value="P-loop containing nucleotide triphosphate hydrolases"/>
    <property type="match status" value="2"/>
</dbReference>
<dbReference type="STRING" id="1183438.GKIL_3856"/>
<proteinExistence type="predicted"/>
<dbReference type="GO" id="GO:0016887">
    <property type="term" value="F:ATP hydrolysis activity"/>
    <property type="evidence" value="ECO:0007669"/>
    <property type="project" value="InterPro"/>
</dbReference>
<dbReference type="SUPFAM" id="SSF52540">
    <property type="entry name" value="P-loop containing nucleoside triphosphate hydrolases"/>
    <property type="match status" value="1"/>
</dbReference>
<dbReference type="GO" id="GO:0000731">
    <property type="term" value="P:DNA synthesis involved in DNA repair"/>
    <property type="evidence" value="ECO:0007669"/>
    <property type="project" value="TreeGrafter"/>
</dbReference>
<dbReference type="Proteomes" id="UP000017396">
    <property type="component" value="Chromosome"/>
</dbReference>
<dbReference type="PATRIC" id="fig|1183438.3.peg.3792"/>
<dbReference type="OrthoDB" id="9784297at2"/>
<dbReference type="RefSeq" id="WP_023175426.1">
    <property type="nucleotide sequence ID" value="NC_022600.1"/>
</dbReference>
<dbReference type="PANTHER" id="PTHR32182:SF23">
    <property type="entry name" value="ATP BINDING PROTEIN"/>
    <property type="match status" value="1"/>
</dbReference>
<dbReference type="GO" id="GO:0006302">
    <property type="term" value="P:double-strand break repair"/>
    <property type="evidence" value="ECO:0007669"/>
    <property type="project" value="TreeGrafter"/>
</dbReference>
<dbReference type="AlphaFoldDB" id="U5QM86"/>
<evidence type="ECO:0000313" key="3">
    <source>
        <dbReference type="Proteomes" id="UP000017396"/>
    </source>
</evidence>
<dbReference type="InterPro" id="IPR003959">
    <property type="entry name" value="ATPase_AAA_core"/>
</dbReference>
<keyword evidence="3" id="KW-1185">Reference proteome</keyword>
<reference evidence="2 3" key="1">
    <citation type="journal article" date="2013" name="PLoS ONE">
        <title>Cultivation and Complete Genome Sequencing of Gloeobacter kilaueensis sp. nov., from a Lava Cave in Kilauea Caldera, Hawai'i.</title>
        <authorList>
            <person name="Saw J.H."/>
            <person name="Schatz M."/>
            <person name="Brown M.V."/>
            <person name="Kunkel D.D."/>
            <person name="Foster J.S."/>
            <person name="Shick H."/>
            <person name="Christensen S."/>
            <person name="Hou S."/>
            <person name="Wan X."/>
            <person name="Donachie S.P."/>
        </authorList>
    </citation>
    <scope>NUCLEOTIDE SEQUENCE [LARGE SCALE GENOMIC DNA]</scope>
    <source>
        <strain evidence="3">JS</strain>
    </source>
</reference>
<dbReference type="HOGENOM" id="CLU_030088_0_0_3"/>
<dbReference type="GO" id="GO:0005524">
    <property type="term" value="F:ATP binding"/>
    <property type="evidence" value="ECO:0007669"/>
    <property type="project" value="UniProtKB-KW"/>
</dbReference>
<dbReference type="EMBL" id="CP003587">
    <property type="protein sequence ID" value="AGY60102.1"/>
    <property type="molecule type" value="Genomic_DNA"/>
</dbReference>
<dbReference type="eggNOG" id="COG3950">
    <property type="taxonomic scope" value="Bacteria"/>
</dbReference>
<dbReference type="PANTHER" id="PTHR32182">
    <property type="entry name" value="DNA REPLICATION AND REPAIR PROTEIN RECF"/>
    <property type="match status" value="1"/>
</dbReference>
<keyword evidence="2" id="KW-0067">ATP-binding</keyword>
<feature type="domain" description="ATPase AAA-type core" evidence="1">
    <location>
        <begin position="24"/>
        <end position="328"/>
    </location>
</feature>
<evidence type="ECO:0000259" key="1">
    <source>
        <dbReference type="Pfam" id="PF13304"/>
    </source>
</evidence>
<dbReference type="InterPro" id="IPR027417">
    <property type="entry name" value="P-loop_NTPase"/>
</dbReference>
<keyword evidence="2" id="KW-0547">Nucleotide-binding</keyword>
<organism evidence="2 3">
    <name type="scientific">Gloeobacter kilaueensis (strain ATCC BAA-2537 / CCAP 1431/1 / ULC 316 / JS1)</name>
    <dbReference type="NCBI Taxonomy" id="1183438"/>
    <lineage>
        <taxon>Bacteria</taxon>
        <taxon>Bacillati</taxon>
        <taxon>Cyanobacteriota</taxon>
        <taxon>Cyanophyceae</taxon>
        <taxon>Gloeobacterales</taxon>
        <taxon>Gloeobacteraceae</taxon>
        <taxon>Gloeobacter</taxon>
    </lineage>
</organism>
<sequence length="440" mass="50073">MLKSLKTKGIGPFSALDIEFAPRLNIVTGDNGLGKSFLLDIAWWCLTRKWPAEVNPQLTSGYMARPASIESEGSGTPSTKSTISFAFTGKSKEESYTSTFEPLEQSWTGKSGRPSNPGLVIYAQVDGSYSLWDPARNYWRKRGNIDIQERQPAYVFTAQEVWNGLEDDSNVLCNGLLLDWALWQKEKGEAFELLKTALLTLSPDSDEEIRPGELTRISLDDVRDIPTIRMPYQQDVPVLFASAGIRRILALAYLLVWAWQEHIQASKLLKQQKTNQIILLIDEIESHLHPRWQRTIMGALLRTVKQFASDDKAGVQIIAATHSPLILASLEPLFDPAFDTWFDINLQSNDRGSHAQLEQIAWRRRGDISSWLTSEAFDLKLPRAKEIEQVVDRASAALQSEQTTREQFLTIDSELRNYLSDTDPFWIRWRYITDKRGLLR</sequence>
<accession>U5QM86</accession>
<protein>
    <submittedName>
        <fullName evidence="2">ATP-binding protein</fullName>
    </submittedName>
</protein>
<dbReference type="Pfam" id="PF13304">
    <property type="entry name" value="AAA_21"/>
    <property type="match status" value="1"/>
</dbReference>
<evidence type="ECO:0000313" key="2">
    <source>
        <dbReference type="EMBL" id="AGY60102.1"/>
    </source>
</evidence>
<dbReference type="KEGG" id="glj:GKIL_3856"/>
<name>U5QM86_GLOK1</name>